<dbReference type="EMBL" id="LAZR01004591">
    <property type="protein sequence ID" value="KKN07258.1"/>
    <property type="molecule type" value="Genomic_DNA"/>
</dbReference>
<proteinExistence type="predicted"/>
<reference evidence="1" key="1">
    <citation type="journal article" date="2015" name="Nature">
        <title>Complex archaea that bridge the gap between prokaryotes and eukaryotes.</title>
        <authorList>
            <person name="Spang A."/>
            <person name="Saw J.H."/>
            <person name="Jorgensen S.L."/>
            <person name="Zaremba-Niedzwiedzka K."/>
            <person name="Martijn J."/>
            <person name="Lind A.E."/>
            <person name="van Eijk R."/>
            <person name="Schleper C."/>
            <person name="Guy L."/>
            <person name="Ettema T.J."/>
        </authorList>
    </citation>
    <scope>NUCLEOTIDE SEQUENCE</scope>
</reference>
<protein>
    <submittedName>
        <fullName evidence="1">Uncharacterized protein</fullName>
    </submittedName>
</protein>
<organism evidence="1">
    <name type="scientific">marine sediment metagenome</name>
    <dbReference type="NCBI Taxonomy" id="412755"/>
    <lineage>
        <taxon>unclassified sequences</taxon>
        <taxon>metagenomes</taxon>
        <taxon>ecological metagenomes</taxon>
    </lineage>
</organism>
<name>A0A0F9QPN1_9ZZZZ</name>
<comment type="caution">
    <text evidence="1">The sequence shown here is derived from an EMBL/GenBank/DDBJ whole genome shotgun (WGS) entry which is preliminary data.</text>
</comment>
<evidence type="ECO:0000313" key="1">
    <source>
        <dbReference type="EMBL" id="KKN07258.1"/>
    </source>
</evidence>
<dbReference type="AlphaFoldDB" id="A0A0F9QPN1"/>
<accession>A0A0F9QPN1</accession>
<gene>
    <name evidence="1" type="ORF">LCGC14_1068980</name>
</gene>
<sequence length="54" mass="6329">MARPEKVDVERIIERLIDEAVAEGVLEMDFDDDEQVSGELREEWRRIIKEEIGA</sequence>